<protein>
    <submittedName>
        <fullName evidence="7">OOP family OmpA-OmpF porin</fullName>
    </submittedName>
</protein>
<dbReference type="CDD" id="cd07185">
    <property type="entry name" value="OmpA_C-like"/>
    <property type="match status" value="1"/>
</dbReference>
<dbReference type="EMBL" id="QBKU01000001">
    <property type="protein sequence ID" value="PTX75595.1"/>
    <property type="molecule type" value="Genomic_DNA"/>
</dbReference>
<keyword evidence="5" id="KW-0732">Signal</keyword>
<organism evidence="7 8">
    <name type="scientific">Sulfitobacter mediterraneus</name>
    <dbReference type="NCBI Taxonomy" id="83219"/>
    <lineage>
        <taxon>Bacteria</taxon>
        <taxon>Pseudomonadati</taxon>
        <taxon>Pseudomonadota</taxon>
        <taxon>Alphaproteobacteria</taxon>
        <taxon>Rhodobacterales</taxon>
        <taxon>Roseobacteraceae</taxon>
        <taxon>Sulfitobacter</taxon>
    </lineage>
</organism>
<dbReference type="InterPro" id="IPR006664">
    <property type="entry name" value="OMP_bac"/>
</dbReference>
<name>A0A2T6CJB0_9RHOB</name>
<gene>
    <name evidence="7" type="ORF">C8N31_101251</name>
</gene>
<feature type="signal peptide" evidence="5">
    <location>
        <begin position="1"/>
        <end position="24"/>
    </location>
</feature>
<dbReference type="Pfam" id="PF00691">
    <property type="entry name" value="OmpA"/>
    <property type="match status" value="1"/>
</dbReference>
<sequence length="325" mass="34064">MNRRFACLIGAAFGAALMAGPVLALDLALPVNARPTVERNTSPDLYAAPVGVFEAGEVPVLSVEGDVRRGAWRLGSPGLTPLQVIVPLRKQLVDAGFEILLDCASAACGGFDFRFATETLPGPNMYVNIRAFHFVTAVRKTDGAVQEVVTVLGSTSATSAYIQIIQAGALADRTTSVTAKAEVPVATGEEAPPPDPASQGDLASALLNAGHAVLSDLDFDTGTTTLGQGPFASLQALADLLRDQPDLRLVLVGHTDSVGGLQANINISRERAQSVRRRLIEVHSISAARLEAEAVGYLSPIATNRTEAGRTDNRRVEAVLLPAPN</sequence>
<feature type="domain" description="OmpA-like" evidence="6">
    <location>
        <begin position="208"/>
        <end position="324"/>
    </location>
</feature>
<comment type="subcellular location">
    <subcellularLocation>
        <location evidence="1">Cell outer membrane</location>
    </subcellularLocation>
</comment>
<evidence type="ECO:0000313" key="8">
    <source>
        <dbReference type="Proteomes" id="UP000244092"/>
    </source>
</evidence>
<dbReference type="SUPFAM" id="SSF103088">
    <property type="entry name" value="OmpA-like"/>
    <property type="match status" value="1"/>
</dbReference>
<evidence type="ECO:0000256" key="4">
    <source>
        <dbReference type="PROSITE-ProRule" id="PRU00473"/>
    </source>
</evidence>
<reference evidence="7 8" key="1">
    <citation type="submission" date="2018-04" db="EMBL/GenBank/DDBJ databases">
        <title>Genomic Encyclopedia of Archaeal and Bacterial Type Strains, Phase II (KMG-II): from individual species to whole genera.</title>
        <authorList>
            <person name="Goeker M."/>
        </authorList>
    </citation>
    <scope>NUCLEOTIDE SEQUENCE [LARGE SCALE GENOMIC DNA]</scope>
    <source>
        <strain evidence="7 8">DSM 12244</strain>
    </source>
</reference>
<comment type="caution">
    <text evidence="7">The sequence shown here is derived from an EMBL/GenBank/DDBJ whole genome shotgun (WGS) entry which is preliminary data.</text>
</comment>
<evidence type="ECO:0000256" key="5">
    <source>
        <dbReference type="SAM" id="SignalP"/>
    </source>
</evidence>
<dbReference type="RefSeq" id="WP_051544568.1">
    <property type="nucleotide sequence ID" value="NZ_QBKU01000001.1"/>
</dbReference>
<dbReference type="PRINTS" id="PR01021">
    <property type="entry name" value="OMPADOMAIN"/>
</dbReference>
<dbReference type="InterPro" id="IPR036737">
    <property type="entry name" value="OmpA-like_sf"/>
</dbReference>
<evidence type="ECO:0000256" key="2">
    <source>
        <dbReference type="ARBA" id="ARBA00023136"/>
    </source>
</evidence>
<keyword evidence="2 4" id="KW-0472">Membrane</keyword>
<dbReference type="PANTHER" id="PTHR30329">
    <property type="entry name" value="STATOR ELEMENT OF FLAGELLAR MOTOR COMPLEX"/>
    <property type="match status" value="1"/>
</dbReference>
<dbReference type="PANTHER" id="PTHR30329:SF21">
    <property type="entry name" value="LIPOPROTEIN YIAD-RELATED"/>
    <property type="match status" value="1"/>
</dbReference>
<dbReference type="Gene3D" id="3.30.1330.60">
    <property type="entry name" value="OmpA-like domain"/>
    <property type="match status" value="1"/>
</dbReference>
<proteinExistence type="predicted"/>
<evidence type="ECO:0000259" key="6">
    <source>
        <dbReference type="PROSITE" id="PS51123"/>
    </source>
</evidence>
<evidence type="ECO:0000256" key="1">
    <source>
        <dbReference type="ARBA" id="ARBA00004442"/>
    </source>
</evidence>
<dbReference type="Proteomes" id="UP000244092">
    <property type="component" value="Unassembled WGS sequence"/>
</dbReference>
<dbReference type="OrthoDB" id="9792021at2"/>
<dbReference type="InterPro" id="IPR006665">
    <property type="entry name" value="OmpA-like"/>
</dbReference>
<dbReference type="AlphaFoldDB" id="A0A2T6CJB0"/>
<accession>A0A2T6CJB0</accession>
<evidence type="ECO:0000313" key="7">
    <source>
        <dbReference type="EMBL" id="PTX75595.1"/>
    </source>
</evidence>
<dbReference type="PROSITE" id="PS51123">
    <property type="entry name" value="OMPA_2"/>
    <property type="match status" value="1"/>
</dbReference>
<dbReference type="InterPro" id="IPR050330">
    <property type="entry name" value="Bact_OuterMem_StrucFunc"/>
</dbReference>
<dbReference type="GO" id="GO:0009279">
    <property type="term" value="C:cell outer membrane"/>
    <property type="evidence" value="ECO:0007669"/>
    <property type="project" value="UniProtKB-SubCell"/>
</dbReference>
<evidence type="ECO:0000256" key="3">
    <source>
        <dbReference type="ARBA" id="ARBA00023237"/>
    </source>
</evidence>
<feature type="chain" id="PRO_5015575111" evidence="5">
    <location>
        <begin position="25"/>
        <end position="325"/>
    </location>
</feature>
<keyword evidence="3" id="KW-0998">Cell outer membrane</keyword>